<keyword evidence="1" id="KW-0812">Transmembrane</keyword>
<dbReference type="EMBL" id="KR152226">
    <property type="protein sequence ID" value="AKF15826.1"/>
    <property type="molecule type" value="Genomic_DNA"/>
</dbReference>
<dbReference type="RefSeq" id="WP_061867358.1">
    <property type="nucleotide sequence ID" value="NZ_KR152226.1"/>
</dbReference>
<protein>
    <recommendedName>
        <fullName evidence="3">Flp pilus assembly protein TadB</fullName>
    </recommendedName>
</protein>
<name>A0A0F6YRC7_9MICC</name>
<proteinExistence type="predicted"/>
<evidence type="ECO:0008006" key="3">
    <source>
        <dbReference type="Google" id="ProtNLM"/>
    </source>
</evidence>
<evidence type="ECO:0000313" key="2">
    <source>
        <dbReference type="EMBL" id="AKF15826.1"/>
    </source>
</evidence>
<keyword evidence="1" id="KW-1133">Transmembrane helix</keyword>
<accession>A0A0F6YRC7</accession>
<sequence length="290" mass="31698">MMMIIIAGMLFGLAATALIWPLLPQRPRLRAAAFDGIVTSTSGGGALSWQERASQWTMRTLPPALVNGLTDADLDILGTTRSRHTWAKIYGATLVFVVCLALSVAAQVLYSLPLWLSLLISLLVAAVAWLAPDSAARKRATKARTDFARAVAVFVELLASERGRNAQPTVALENAAAIGDTWAFQRIRQELVRARFTKVQPWTALETLATQLHVPELTDAARIMRLSGDNGASVYEPLRALGRNMRVRMLNAEAARENEASGRMKNIIMFIALMFTLIVLTPLMLTLMSA</sequence>
<keyword evidence="2" id="KW-0614">Plasmid</keyword>
<geneLocation type="plasmid" evidence="2">
    <name>pJD12</name>
</geneLocation>
<dbReference type="AlphaFoldDB" id="A0A0F6YRC7"/>
<feature type="transmembrane region" description="Helical" evidence="1">
    <location>
        <begin position="267"/>
        <end position="288"/>
    </location>
</feature>
<feature type="transmembrane region" description="Helical" evidence="1">
    <location>
        <begin position="114"/>
        <end position="132"/>
    </location>
</feature>
<evidence type="ECO:0000256" key="1">
    <source>
        <dbReference type="SAM" id="Phobius"/>
    </source>
</evidence>
<reference evidence="2" key="1">
    <citation type="journal article" date="2015" name="Genome Announc.">
        <title>Complete Genome Sequence of the Linear Plasmid pJD12 Hosted by Micrococcus sp. D12, Isolated from a High-Altitude Volcanic Lake in Argentina.</title>
        <authorList>
            <person name="Dib J.R."/>
            <person name="Angelov A."/>
            <person name="Liebl W."/>
            <person name="Dobber J."/>
            <person name="Voget S."/>
            <person name="Schuldes J."/>
            <person name="Gorriti M."/>
            <person name="Farias M.E."/>
            <person name="Meinhardt F."/>
            <person name="Daniel R."/>
        </authorList>
    </citation>
    <scope>NUCLEOTIDE SEQUENCE</scope>
    <source>
        <strain evidence="2">MG-2010-D12</strain>
        <plasmid evidence="2">pJD12</plasmid>
    </source>
</reference>
<feature type="transmembrane region" description="Helical" evidence="1">
    <location>
        <begin position="89"/>
        <end position="108"/>
    </location>
</feature>
<organism evidence="2">
    <name type="scientific">Micrococcus sp. MG-2010-D12</name>
    <dbReference type="NCBI Taxonomy" id="936902"/>
    <lineage>
        <taxon>Bacteria</taxon>
        <taxon>Bacillati</taxon>
        <taxon>Actinomycetota</taxon>
        <taxon>Actinomycetes</taxon>
        <taxon>Micrococcales</taxon>
        <taxon>Micrococcaceae</taxon>
        <taxon>Micrococcus</taxon>
    </lineage>
</organism>
<dbReference type="PANTHER" id="PTHR35007">
    <property type="entry name" value="INTEGRAL MEMBRANE PROTEIN-RELATED"/>
    <property type="match status" value="1"/>
</dbReference>
<keyword evidence="1" id="KW-0472">Membrane</keyword>
<dbReference type="GeneID" id="93364632"/>
<dbReference type="PANTHER" id="PTHR35007:SF1">
    <property type="entry name" value="PILUS ASSEMBLY PROTEIN"/>
    <property type="match status" value="1"/>
</dbReference>
<gene>
    <name evidence="2" type="ORF">pJD12_500</name>
</gene>